<dbReference type="GO" id="GO:0005634">
    <property type="term" value="C:nucleus"/>
    <property type="evidence" value="ECO:0007669"/>
    <property type="project" value="TreeGrafter"/>
</dbReference>
<protein>
    <recommendedName>
        <fullName evidence="2">Serine hydrolase domain-containing protein</fullName>
    </recommendedName>
</protein>
<evidence type="ECO:0000313" key="4">
    <source>
        <dbReference type="Proteomes" id="UP001152607"/>
    </source>
</evidence>
<name>A0A9W4UFB3_9PLEO</name>
<dbReference type="Pfam" id="PF03959">
    <property type="entry name" value="FSH1"/>
    <property type="match status" value="1"/>
</dbReference>
<gene>
    <name evidence="3" type="ORF">PDIGIT_LOCUS8474</name>
</gene>
<dbReference type="AlphaFoldDB" id="A0A9W4UFB3"/>
<dbReference type="EMBL" id="CAOQHR010000005">
    <property type="protein sequence ID" value="CAI6335393.1"/>
    <property type="molecule type" value="Genomic_DNA"/>
</dbReference>
<dbReference type="Proteomes" id="UP001152607">
    <property type="component" value="Unassembled WGS sequence"/>
</dbReference>
<dbReference type="Gene3D" id="3.40.50.1820">
    <property type="entry name" value="alpha/beta hydrolase"/>
    <property type="match status" value="1"/>
</dbReference>
<evidence type="ECO:0000259" key="2">
    <source>
        <dbReference type="Pfam" id="PF03959"/>
    </source>
</evidence>
<feature type="domain" description="Serine hydrolase" evidence="2">
    <location>
        <begin position="1"/>
        <end position="194"/>
    </location>
</feature>
<dbReference type="OrthoDB" id="2094269at2759"/>
<keyword evidence="4" id="KW-1185">Reference proteome</keyword>
<dbReference type="PANTHER" id="PTHR48070">
    <property type="entry name" value="ESTERASE OVCA2"/>
    <property type="match status" value="1"/>
</dbReference>
<proteinExistence type="predicted"/>
<organism evidence="3 4">
    <name type="scientific">Periconia digitata</name>
    <dbReference type="NCBI Taxonomy" id="1303443"/>
    <lineage>
        <taxon>Eukaryota</taxon>
        <taxon>Fungi</taxon>
        <taxon>Dikarya</taxon>
        <taxon>Ascomycota</taxon>
        <taxon>Pezizomycotina</taxon>
        <taxon>Dothideomycetes</taxon>
        <taxon>Pleosporomycetidae</taxon>
        <taxon>Pleosporales</taxon>
        <taxon>Massarineae</taxon>
        <taxon>Periconiaceae</taxon>
        <taxon>Periconia</taxon>
    </lineage>
</organism>
<evidence type="ECO:0000256" key="1">
    <source>
        <dbReference type="ARBA" id="ARBA00022801"/>
    </source>
</evidence>
<dbReference type="InterPro" id="IPR005645">
    <property type="entry name" value="FSH-like_dom"/>
</dbReference>
<dbReference type="PANTHER" id="PTHR48070:SF6">
    <property type="entry name" value="ESTERASE OVCA2"/>
    <property type="match status" value="1"/>
</dbReference>
<dbReference type="GO" id="GO:0019748">
    <property type="term" value="P:secondary metabolic process"/>
    <property type="evidence" value="ECO:0007669"/>
    <property type="project" value="TreeGrafter"/>
</dbReference>
<dbReference type="GO" id="GO:0016787">
    <property type="term" value="F:hydrolase activity"/>
    <property type="evidence" value="ECO:0007669"/>
    <property type="project" value="UniProtKB-KW"/>
</dbReference>
<dbReference type="InterPro" id="IPR029058">
    <property type="entry name" value="AB_hydrolase_fold"/>
</dbReference>
<sequence length="222" mass="23885">MRVLCLHASGSNAQTFEDQLSAIRYQLGGRHQYEFVEGTLAAKADLGVTSTLSPDARNFAYFEPDSPQSLLAALNDLERYVELEGPFDGLIAFSDAGVLASTFLVRQARRNPKSLGIGMAVFFSGQAPLDPDLLADGKLSNLDHGTVGEVICIPTAHIMGLADCAESEGLVKLCKDQVREVFVHDGGLEVPNVENRAGVVGSARAIERTIWRIQANSGVQVR</sequence>
<dbReference type="InterPro" id="IPR050593">
    <property type="entry name" value="LovG"/>
</dbReference>
<reference evidence="3" key="1">
    <citation type="submission" date="2023-01" db="EMBL/GenBank/DDBJ databases">
        <authorList>
            <person name="Van Ghelder C."/>
            <person name="Rancurel C."/>
        </authorList>
    </citation>
    <scope>NUCLEOTIDE SEQUENCE</scope>
    <source>
        <strain evidence="3">CNCM I-4278</strain>
    </source>
</reference>
<dbReference type="GO" id="GO:0005737">
    <property type="term" value="C:cytoplasm"/>
    <property type="evidence" value="ECO:0007669"/>
    <property type="project" value="TreeGrafter"/>
</dbReference>
<comment type="caution">
    <text evidence="3">The sequence shown here is derived from an EMBL/GenBank/DDBJ whole genome shotgun (WGS) entry which is preliminary data.</text>
</comment>
<evidence type="ECO:0000313" key="3">
    <source>
        <dbReference type="EMBL" id="CAI6335393.1"/>
    </source>
</evidence>
<keyword evidence="1" id="KW-0378">Hydrolase</keyword>
<accession>A0A9W4UFB3</accession>